<accession>A0A2T4ULZ3</accession>
<evidence type="ECO:0000313" key="2">
    <source>
        <dbReference type="Proteomes" id="UP000240739"/>
    </source>
</evidence>
<evidence type="ECO:0000313" key="1">
    <source>
        <dbReference type="EMBL" id="PTL60266.1"/>
    </source>
</evidence>
<dbReference type="AlphaFoldDB" id="A0A2T4ULZ3"/>
<organism evidence="1 2">
    <name type="scientific">Paraconexibacter algicola</name>
    <dbReference type="NCBI Taxonomy" id="2133960"/>
    <lineage>
        <taxon>Bacteria</taxon>
        <taxon>Bacillati</taxon>
        <taxon>Actinomycetota</taxon>
        <taxon>Thermoleophilia</taxon>
        <taxon>Solirubrobacterales</taxon>
        <taxon>Paraconexibacteraceae</taxon>
        <taxon>Paraconexibacter</taxon>
    </lineage>
</organism>
<name>A0A2T4ULZ3_9ACTN</name>
<sequence length="70" mass="7523">MLASGSRVLLDWETTADKGHVAAVVLRHWLGRPPNRTELHVFLDEIAAAWGAGQPWELTGTQLAAAGFAS</sequence>
<proteinExistence type="predicted"/>
<reference evidence="1 2" key="1">
    <citation type="submission" date="2018-03" db="EMBL/GenBank/DDBJ databases">
        <title>Aquarubrobacter algicola gen. nov., sp. nov., a novel actinobacterium isolated from shallow eutrophic lake during the end of cyanobacterial harmful algal blooms.</title>
        <authorList>
            <person name="Chun S.J."/>
        </authorList>
    </citation>
    <scope>NUCLEOTIDE SEQUENCE [LARGE SCALE GENOMIC DNA]</scope>
    <source>
        <strain evidence="1 2">Seoho-28</strain>
    </source>
</reference>
<gene>
    <name evidence="1" type="ORF">C7Y72_11765</name>
</gene>
<dbReference type="Proteomes" id="UP000240739">
    <property type="component" value="Unassembled WGS sequence"/>
</dbReference>
<comment type="caution">
    <text evidence="1">The sequence shown here is derived from an EMBL/GenBank/DDBJ whole genome shotgun (WGS) entry which is preliminary data.</text>
</comment>
<keyword evidence="2" id="KW-1185">Reference proteome</keyword>
<protein>
    <submittedName>
        <fullName evidence="1">Uncharacterized protein</fullName>
    </submittedName>
</protein>
<dbReference type="EMBL" id="PYYB01000001">
    <property type="protein sequence ID" value="PTL60266.1"/>
    <property type="molecule type" value="Genomic_DNA"/>
</dbReference>